<evidence type="ECO:0000256" key="1">
    <source>
        <dbReference type="ARBA" id="ARBA00004275"/>
    </source>
</evidence>
<dbReference type="InterPro" id="IPR001753">
    <property type="entry name" value="Enoyl-CoA_hydra/iso"/>
</dbReference>
<dbReference type="GO" id="GO:0006635">
    <property type="term" value="P:fatty acid beta-oxidation"/>
    <property type="evidence" value="ECO:0007669"/>
    <property type="project" value="UniProtKB-UniPathway"/>
</dbReference>
<dbReference type="InterPro" id="IPR029045">
    <property type="entry name" value="ClpP/crotonase-like_dom_sf"/>
</dbReference>
<keyword evidence="7" id="KW-0576">Peroxisome</keyword>
<protein>
    <recommendedName>
        <fullName evidence="12">Delta(3,5)-Delta(2,4)-dienoyl-CoA isomerase, mitochondrial</fullName>
    </recommendedName>
</protein>
<comment type="subcellular location">
    <subcellularLocation>
        <location evidence="1">Peroxisome</location>
    </subcellularLocation>
</comment>
<keyword evidence="8" id="KW-0413">Isomerase</keyword>
<gene>
    <name evidence="13" type="ORF">PPYR_14021</name>
</gene>
<comment type="pathway">
    <text evidence="2">Lipid metabolism; fatty acid beta-oxidation.</text>
</comment>
<dbReference type="FunFam" id="1.10.12.10:FF:000004">
    <property type="entry name" value="Delta3,5-delta2,4-dienoyl-CoA isomerase"/>
    <property type="match status" value="1"/>
</dbReference>
<dbReference type="InterPro" id="IPR045002">
    <property type="entry name" value="Ech1-like"/>
</dbReference>
<dbReference type="OrthoDB" id="14970at2759"/>
<dbReference type="InParanoid" id="A0A5N4A411"/>
<evidence type="ECO:0000256" key="2">
    <source>
        <dbReference type="ARBA" id="ARBA00005005"/>
    </source>
</evidence>
<proteinExistence type="inferred from homology"/>
<evidence type="ECO:0000256" key="10">
    <source>
        <dbReference type="ARBA" id="ARBA00052809"/>
    </source>
</evidence>
<dbReference type="Gene3D" id="1.10.12.10">
    <property type="entry name" value="Lyase 2-enoyl-coa Hydratase, Chain A, domain 2"/>
    <property type="match status" value="1"/>
</dbReference>
<comment type="catalytic activity">
    <reaction evidence="10">
        <text>(3E,5Z,8Z,11Z,14Z)-eicosapentaenoyl-CoA = (2E,4E,8Z,11Z,14Z)-eicosapentaenoyl-CoA</text>
        <dbReference type="Rhea" id="RHEA:45224"/>
        <dbReference type="ChEBI" id="CHEBI:85090"/>
        <dbReference type="ChEBI" id="CHEBI:85091"/>
    </reaction>
</comment>
<comment type="caution">
    <text evidence="13">The sequence shown here is derived from an EMBL/GenBank/DDBJ whole genome shotgun (WGS) entry which is preliminary data.</text>
</comment>
<name>A0A5N4A411_PHOPY</name>
<comment type="similarity">
    <text evidence="3">Belongs to the enoyl-CoA hydratase/isomerase family.</text>
</comment>
<evidence type="ECO:0000256" key="3">
    <source>
        <dbReference type="ARBA" id="ARBA00005254"/>
    </source>
</evidence>
<evidence type="ECO:0000256" key="8">
    <source>
        <dbReference type="ARBA" id="ARBA00023235"/>
    </source>
</evidence>
<evidence type="ECO:0000313" key="13">
    <source>
        <dbReference type="EMBL" id="KAB0792060.1"/>
    </source>
</evidence>
<evidence type="ECO:0000256" key="5">
    <source>
        <dbReference type="ARBA" id="ARBA00022990"/>
    </source>
</evidence>
<dbReference type="PANTHER" id="PTHR43149">
    <property type="entry name" value="ENOYL-COA HYDRATASE"/>
    <property type="match status" value="1"/>
</dbReference>
<dbReference type="GO" id="GO:0005739">
    <property type="term" value="C:mitochondrion"/>
    <property type="evidence" value="ECO:0007669"/>
    <property type="project" value="TreeGrafter"/>
</dbReference>
<dbReference type="CDD" id="cd06558">
    <property type="entry name" value="crotonase-like"/>
    <property type="match status" value="1"/>
</dbReference>
<evidence type="ECO:0000256" key="11">
    <source>
        <dbReference type="ARBA" id="ARBA00055786"/>
    </source>
</evidence>
<keyword evidence="14" id="KW-1185">Reference proteome</keyword>
<organism evidence="13 14">
    <name type="scientific">Photinus pyralis</name>
    <name type="common">Common eastern firefly</name>
    <name type="synonym">Lampyris pyralis</name>
    <dbReference type="NCBI Taxonomy" id="7054"/>
    <lineage>
        <taxon>Eukaryota</taxon>
        <taxon>Metazoa</taxon>
        <taxon>Ecdysozoa</taxon>
        <taxon>Arthropoda</taxon>
        <taxon>Hexapoda</taxon>
        <taxon>Insecta</taxon>
        <taxon>Pterygota</taxon>
        <taxon>Neoptera</taxon>
        <taxon>Endopterygota</taxon>
        <taxon>Coleoptera</taxon>
        <taxon>Polyphaga</taxon>
        <taxon>Elateriformia</taxon>
        <taxon>Elateroidea</taxon>
        <taxon>Lampyridae</taxon>
        <taxon>Lampyrinae</taxon>
        <taxon>Photinus</taxon>
    </lineage>
</organism>
<dbReference type="Gene3D" id="3.90.226.10">
    <property type="entry name" value="2-enoyl-CoA Hydratase, Chain A, domain 1"/>
    <property type="match status" value="1"/>
</dbReference>
<evidence type="ECO:0000256" key="7">
    <source>
        <dbReference type="ARBA" id="ARBA00023140"/>
    </source>
</evidence>
<dbReference type="PANTHER" id="PTHR43149:SF1">
    <property type="entry name" value="DELTA(3,5)-DELTA(2,4)-DIENOYL-COA ISOMERASE, MITOCHONDRIAL"/>
    <property type="match status" value="1"/>
</dbReference>
<comment type="catalytic activity">
    <reaction evidence="9">
        <text>(3E,5Z)-octadienoyl-CoA = (2E,4E)-octadienoyl-CoA</text>
        <dbReference type="Rhea" id="RHEA:45244"/>
        <dbReference type="ChEBI" id="CHEBI:62243"/>
        <dbReference type="ChEBI" id="CHEBI:85108"/>
    </reaction>
</comment>
<evidence type="ECO:0000256" key="6">
    <source>
        <dbReference type="ARBA" id="ARBA00023098"/>
    </source>
</evidence>
<keyword evidence="4" id="KW-0276">Fatty acid metabolism</keyword>
<dbReference type="Proteomes" id="UP000327044">
    <property type="component" value="Unassembled WGS sequence"/>
</dbReference>
<evidence type="ECO:0000256" key="4">
    <source>
        <dbReference type="ARBA" id="ARBA00022832"/>
    </source>
</evidence>
<dbReference type="Pfam" id="PF00378">
    <property type="entry name" value="ECH_1"/>
    <property type="match status" value="1"/>
</dbReference>
<dbReference type="EMBL" id="VVIM01000010">
    <property type="protein sequence ID" value="KAB0792060.1"/>
    <property type="molecule type" value="Genomic_DNA"/>
</dbReference>
<comment type="function">
    <text evidence="11">Isomerization of 3-trans,5-cis-dienoyl-CoA to 2-trans,4-trans-dienoyl-CoA.</text>
</comment>
<dbReference type="InterPro" id="IPR014748">
    <property type="entry name" value="Enoyl-CoA_hydra_C"/>
</dbReference>
<keyword evidence="5" id="KW-0007">Acetylation</keyword>
<dbReference type="AlphaFoldDB" id="A0A5N4A411"/>
<evidence type="ECO:0000256" key="9">
    <source>
        <dbReference type="ARBA" id="ARBA00051408"/>
    </source>
</evidence>
<sequence length="298" mass="32762">MSSIFRPIARVLQAQYRRSVSKMSTFNTLNVTVPKPFVYHVELNRPEQLNAQTVEMWLELKNCFNELNLDSNCRVILLSGSGRMFTAGLDFKGAMELSVEVGEEEDVARKAKLLRAAIDKGQEAFTSLEICSKPVLAAVHSACIGAGVSLLTAADVRYCTKDAWFQVKEVLLGMTCDVGAVQRLPKVVGAEGTVREICYTGRKVYADEAQRIGLVSKVFDDKDSMMSSVMEVAETIAKNSPVAVQGLKSSLVFSRDHSVQDGLMHIAVHNQGMLQSEDFINGVTALAMKQTDIKFSKL</sequence>
<dbReference type="SUPFAM" id="SSF52096">
    <property type="entry name" value="ClpP/crotonase"/>
    <property type="match status" value="1"/>
</dbReference>
<dbReference type="UniPathway" id="UPA00659"/>
<dbReference type="FunCoup" id="A0A5N4A411">
    <property type="interactions" value="1438"/>
</dbReference>
<dbReference type="GO" id="GO:0005777">
    <property type="term" value="C:peroxisome"/>
    <property type="evidence" value="ECO:0007669"/>
    <property type="project" value="UniProtKB-SubCell"/>
</dbReference>
<accession>A0A5N4A411</accession>
<dbReference type="FunFam" id="3.90.226.10:FF:000024">
    <property type="entry name" value="Delta3,5-delta2,4-dienoyl-CoA isomerase"/>
    <property type="match status" value="1"/>
</dbReference>
<evidence type="ECO:0000313" key="14">
    <source>
        <dbReference type="Proteomes" id="UP000327044"/>
    </source>
</evidence>
<dbReference type="GO" id="GO:0051750">
    <property type="term" value="F:delta(3,5)-delta(2,4)-dienoyl-CoA isomerase activity"/>
    <property type="evidence" value="ECO:0007669"/>
    <property type="project" value="TreeGrafter"/>
</dbReference>
<evidence type="ECO:0000256" key="12">
    <source>
        <dbReference type="ARBA" id="ARBA00071021"/>
    </source>
</evidence>
<keyword evidence="6" id="KW-0443">Lipid metabolism</keyword>
<reference evidence="13 14" key="1">
    <citation type="journal article" date="2018" name="Elife">
        <title>Firefly genomes illuminate parallel origins of bioluminescence in beetles.</title>
        <authorList>
            <person name="Fallon T.R."/>
            <person name="Lower S.E."/>
            <person name="Chang C.H."/>
            <person name="Bessho-Uehara M."/>
            <person name="Martin G.J."/>
            <person name="Bewick A.J."/>
            <person name="Behringer M."/>
            <person name="Debat H.J."/>
            <person name="Wong I."/>
            <person name="Day J.C."/>
            <person name="Suvorov A."/>
            <person name="Silva C.J."/>
            <person name="Stanger-Hall K.F."/>
            <person name="Hall D.W."/>
            <person name="Schmitz R.J."/>
            <person name="Nelson D.R."/>
            <person name="Lewis S.M."/>
            <person name="Shigenobu S."/>
            <person name="Bybee S.M."/>
            <person name="Larracuente A.M."/>
            <person name="Oba Y."/>
            <person name="Weng J.K."/>
        </authorList>
    </citation>
    <scope>NUCLEOTIDE SEQUENCE [LARGE SCALE GENOMIC DNA]</scope>
    <source>
        <strain evidence="13">1611_PpyrPB1</strain>
        <tissue evidence="13">Whole body</tissue>
    </source>
</reference>